<feature type="domain" description="DUF4178" evidence="2">
    <location>
        <begin position="53"/>
        <end position="181"/>
    </location>
</feature>
<sequence length="479" mass="54657">MMNYTCPSCKKETSLDLDFTVESFICKSCSMLSEQGKIIKNVRKPTENVVLEVGQKGKIDGTEYTVVAIVVKKYGSSVFWREYHLKDKNLNDAFLSESNGHWVIMFPKEMPKKEFKFHAEFEDKKYRWYESTPNSIESATGFFEDKLKFSLATYKEFVNGTEMVSMEQVGTDKTFLWGKHISKNEIKKAFKPAYMPNYSGIGIVQPYYVNPRQLLNVFIVVALIMSLFQLYNTVSRSNYEVFSDNIRFDSVRSKELISKSFDLNGASAPLNVKLASNVDNSWANVELSLVNENSNEIEYTSQDIEQYYGYESGESWSEGSKEKEFNFCGVAPGKYHFSISAQKQGFEQPAGETFYAPDGKKTFAYTGDGFVDVILPSGEKTAVSLENLQQNDSATFAELEQAKAFKLKNPNFSTNIPDTDSANPNFAIQAFWKPVSFWNYFIILGIMAVLVGLNYWGKYLFDKTKWENSNYSPFNDYTS</sequence>
<comment type="caution">
    <text evidence="3">The sequence shown here is derived from an EMBL/GenBank/DDBJ whole genome shotgun (WGS) entry which is preliminary data.</text>
</comment>
<proteinExistence type="predicted"/>
<dbReference type="Pfam" id="PF13785">
    <property type="entry name" value="DUF4178"/>
    <property type="match status" value="1"/>
</dbReference>
<evidence type="ECO:0000313" key="4">
    <source>
        <dbReference type="Proteomes" id="UP000295313"/>
    </source>
</evidence>
<dbReference type="EMBL" id="SOEO01000002">
    <property type="protein sequence ID" value="TDX84837.1"/>
    <property type="molecule type" value="Genomic_DNA"/>
</dbReference>
<keyword evidence="1" id="KW-0472">Membrane</keyword>
<keyword evidence="1" id="KW-0812">Transmembrane</keyword>
<dbReference type="RefSeq" id="WP_246022204.1">
    <property type="nucleotide sequence ID" value="NZ_SOEO01000002.1"/>
</dbReference>
<evidence type="ECO:0000259" key="2">
    <source>
        <dbReference type="Pfam" id="PF13785"/>
    </source>
</evidence>
<organism evidence="3 4">
    <name type="scientific">Epilithonimonas xixisoli</name>
    <dbReference type="NCBI Taxonomy" id="1476462"/>
    <lineage>
        <taxon>Bacteria</taxon>
        <taxon>Pseudomonadati</taxon>
        <taxon>Bacteroidota</taxon>
        <taxon>Flavobacteriia</taxon>
        <taxon>Flavobacteriales</taxon>
        <taxon>Weeksellaceae</taxon>
        <taxon>Chryseobacterium group</taxon>
        <taxon>Epilithonimonas</taxon>
    </lineage>
</organism>
<dbReference type="Proteomes" id="UP000295313">
    <property type="component" value="Unassembled WGS sequence"/>
</dbReference>
<keyword evidence="1" id="KW-1133">Transmembrane helix</keyword>
<gene>
    <name evidence="3" type="ORF">B0I22_2475</name>
</gene>
<keyword evidence="4" id="KW-1185">Reference proteome</keyword>
<dbReference type="InterPro" id="IPR025235">
    <property type="entry name" value="DUF4178"/>
</dbReference>
<evidence type="ECO:0000313" key="3">
    <source>
        <dbReference type="EMBL" id="TDX84837.1"/>
    </source>
</evidence>
<accession>A0A4R8I775</accession>
<reference evidence="3 4" key="1">
    <citation type="submission" date="2019-03" db="EMBL/GenBank/DDBJ databases">
        <title>Genomic Encyclopedia of Type Strains, Phase III (KMG-III): the genomes of soil and plant-associated and newly described type strains.</title>
        <authorList>
            <person name="Whitman W."/>
        </authorList>
    </citation>
    <scope>NUCLEOTIDE SEQUENCE [LARGE SCALE GENOMIC DNA]</scope>
    <source>
        <strain evidence="3 4">CGMCC 1.12802</strain>
    </source>
</reference>
<protein>
    <submittedName>
        <fullName evidence="3">Uncharacterized protein DUF4178</fullName>
    </submittedName>
</protein>
<feature type="transmembrane region" description="Helical" evidence="1">
    <location>
        <begin position="437"/>
        <end position="456"/>
    </location>
</feature>
<name>A0A4R8I775_9FLAO</name>
<dbReference type="AlphaFoldDB" id="A0A4R8I775"/>
<evidence type="ECO:0000256" key="1">
    <source>
        <dbReference type="SAM" id="Phobius"/>
    </source>
</evidence>